<dbReference type="Gene3D" id="3.30.230.10">
    <property type="match status" value="1"/>
</dbReference>
<dbReference type="GO" id="GO:0005524">
    <property type="term" value="F:ATP binding"/>
    <property type="evidence" value="ECO:0007669"/>
    <property type="project" value="UniProtKB-KW"/>
</dbReference>
<evidence type="ECO:0000259" key="14">
    <source>
        <dbReference type="PROSITE" id="PS51787"/>
    </source>
</evidence>
<feature type="compositionally biased region" description="Basic and acidic residues" evidence="12">
    <location>
        <begin position="259"/>
        <end position="269"/>
    </location>
</feature>
<dbReference type="InterPro" id="IPR046336">
    <property type="entry name" value="Lon_prtase_N_sf"/>
</dbReference>
<evidence type="ECO:0000313" key="15">
    <source>
        <dbReference type="EMBL" id="CAD8890073.1"/>
    </source>
</evidence>
<feature type="domain" description="Lon N-terminal" evidence="14">
    <location>
        <begin position="172"/>
        <end position="418"/>
    </location>
</feature>
<dbReference type="GO" id="GO:0016887">
    <property type="term" value="F:ATP hydrolysis activity"/>
    <property type="evidence" value="ECO:0007669"/>
    <property type="project" value="InterPro"/>
</dbReference>
<dbReference type="InterPro" id="IPR014721">
    <property type="entry name" value="Ribsml_uS5_D2-typ_fold_subgr"/>
</dbReference>
<dbReference type="Gene3D" id="1.20.5.5270">
    <property type="match status" value="1"/>
</dbReference>
<dbReference type="InterPro" id="IPR003959">
    <property type="entry name" value="ATPase_AAA_core"/>
</dbReference>
<evidence type="ECO:0000256" key="1">
    <source>
        <dbReference type="ARBA" id="ARBA00004229"/>
    </source>
</evidence>
<dbReference type="FunFam" id="1.20.5.5270:FF:000001">
    <property type="entry name" value="Lon protease homolog, mitochondrial"/>
    <property type="match status" value="1"/>
</dbReference>
<evidence type="ECO:0000256" key="9">
    <source>
        <dbReference type="PROSITE-ProRule" id="PRU01122"/>
    </source>
</evidence>
<dbReference type="GO" id="GO:0005759">
    <property type="term" value="C:mitochondrial matrix"/>
    <property type="evidence" value="ECO:0007669"/>
    <property type="project" value="UniProtKB-SubCell"/>
</dbReference>
<feature type="compositionally biased region" description="Basic and acidic residues" evidence="12">
    <location>
        <begin position="135"/>
        <end position="157"/>
    </location>
</feature>
<dbReference type="PROSITE" id="PS01046">
    <property type="entry name" value="LON_SER"/>
    <property type="match status" value="1"/>
</dbReference>
<dbReference type="Pfam" id="PF05362">
    <property type="entry name" value="Lon_C"/>
    <property type="match status" value="1"/>
</dbReference>
<dbReference type="PANTHER" id="PTHR43718">
    <property type="entry name" value="LON PROTEASE"/>
    <property type="match status" value="1"/>
</dbReference>
<dbReference type="InterPro" id="IPR020568">
    <property type="entry name" value="Ribosomal_Su5_D2-typ_SF"/>
</dbReference>
<feature type="region of interest" description="Disordered" evidence="12">
    <location>
        <begin position="257"/>
        <end position="285"/>
    </location>
</feature>
<evidence type="ECO:0000256" key="3">
    <source>
        <dbReference type="ARBA" id="ARBA00022670"/>
    </source>
</evidence>
<dbReference type="InterPro" id="IPR003593">
    <property type="entry name" value="AAA+_ATPase"/>
</dbReference>
<sequence length="1065" mass="117238">MFRPSLTTAAAALSRGAASRIPVLWAWRYSLAVRSAARPAVTGGAGGQHGRRGPSMAPAADTVYRTFFFGKDDEGDGKEKKKEKEKKEKEEKEEEEEEEQKEEEEEGGPASNLQRRRGLRRPLRDGQESLADSALGKDGKEDPGDAEKDEEKGEKSIVKVGLGDFSPKYPHLMALPVERRPLFPGIATTVTLTDKATIDALTRSSAGGNVSYVGVFLRKDSHHSHHGPYEPAVVTPEVLTDPDQLYPVGSFAQVHRIQRGADPRPDRPADQLPPGLRPDTDTDAEDDVADNVAEGQASVLLLGHRRVTLTSVDRLGPPVDVTVEHWDRIVTDPFQSDMVRALSNEIVSMIREVATLNPLFREHIHYFPTRVDSNDPMKLADFAASMTTGSAGELQGVLAEKDPEARLHKALTLLTKEREVSRLQQEISAQVEAKMTEAQRRYFLTEQLKSIKKELGMEKDDKDALLGKYRQKLAAFTEIPEEARRAIEAELEKLSALEKNSAEFNVTRTYLDWLTELPWDTATPERYDLARAREILDRQHYGLDDVKDVILQFVAVGKLRGSIQGKILCLAGPPGVGKTSIAKGVAEALGRKFYRFSVGGLSDVSEIRGHRRTYVGAMPGKLIQCLKTTGSNNPLILIDEIDKLGKGFQGDPASALLELLDPSQNSSFRDTYLDVPVDMSKVLFMCTANVLETIPGPLLDRMEIINLSGYDVPEKLEIAERYLVPKSMLESGLLEEKKTDAAEGDTDAPSDADADADPDPDADPDAIPPLPEYLTPSAVPADLAIERSSLESLVRWYCREAGVRNLEKHIRKICRKLALQVVAAAESAPLTERTRRKAPGWTVDADTLDEYVGKPPFTSDRMFPGDTPHGVAMGLAWTSMGGAALYIETQGIVRSADAEGKPRGGGGLRVTGSMKDVMKESTSIAHTVGRKFLHEYQMGNSYFDDYDVHMHVPDGATPKDGPSAGITMVTAMLSLAMDRPVRADLAMTGEVSLSGLVLPVGGIKEKTMAARRAGIDCLVFPAQNKRDYDELPDYLKEGLEVHFAEEYKRVFEIAFMEDDFFDHKI</sequence>
<dbReference type="GO" id="GO:0051131">
    <property type="term" value="P:chaperone-mediated protein complex assembly"/>
    <property type="evidence" value="ECO:0007669"/>
    <property type="project" value="TreeGrafter"/>
</dbReference>
<evidence type="ECO:0000256" key="12">
    <source>
        <dbReference type="SAM" id="MobiDB-lite"/>
    </source>
</evidence>
<dbReference type="GO" id="GO:0009507">
    <property type="term" value="C:chloroplast"/>
    <property type="evidence" value="ECO:0007669"/>
    <property type="project" value="UniProtKB-SubCell"/>
</dbReference>
<dbReference type="SUPFAM" id="SSF54211">
    <property type="entry name" value="Ribosomal protein S5 domain 2-like"/>
    <property type="match status" value="1"/>
</dbReference>
<evidence type="ECO:0000256" key="5">
    <source>
        <dbReference type="ARBA" id="ARBA00022801"/>
    </source>
</evidence>
<evidence type="ECO:0000256" key="8">
    <source>
        <dbReference type="ARBA" id="ARBA00050665"/>
    </source>
</evidence>
<comment type="subcellular location">
    <subcellularLocation>
        <location evidence="2">Mitochondrion matrix</location>
    </subcellularLocation>
    <subcellularLocation>
        <location evidence="1">Plastid</location>
        <location evidence="1">Chloroplast</location>
    </subcellularLocation>
</comment>
<feature type="active site" evidence="9">
    <location>
        <position position="963"/>
    </location>
</feature>
<dbReference type="GO" id="GO:0003697">
    <property type="term" value="F:single-stranded DNA binding"/>
    <property type="evidence" value="ECO:0007669"/>
    <property type="project" value="TreeGrafter"/>
</dbReference>
<dbReference type="CDD" id="cd19500">
    <property type="entry name" value="RecA-like_Lon"/>
    <property type="match status" value="1"/>
</dbReference>
<accession>A0A7S1BLA2</accession>
<evidence type="ECO:0000259" key="13">
    <source>
        <dbReference type="PROSITE" id="PS51786"/>
    </source>
</evidence>
<keyword evidence="5 9" id="KW-0378">Hydrolase</keyword>
<dbReference type="SMART" id="SM00464">
    <property type="entry name" value="LON"/>
    <property type="match status" value="1"/>
</dbReference>
<dbReference type="Gene3D" id="3.40.50.300">
    <property type="entry name" value="P-loop containing nucleotide triphosphate hydrolases"/>
    <property type="match status" value="1"/>
</dbReference>
<dbReference type="PROSITE" id="PS51787">
    <property type="entry name" value="LON_N"/>
    <property type="match status" value="1"/>
</dbReference>
<dbReference type="FunFam" id="3.40.50.300:FF:000021">
    <property type="entry name" value="Lon protease homolog"/>
    <property type="match status" value="1"/>
</dbReference>
<name>A0A7S1BLA2_9STRA</name>
<evidence type="ECO:0000256" key="2">
    <source>
        <dbReference type="ARBA" id="ARBA00004305"/>
    </source>
</evidence>
<dbReference type="FunFam" id="1.20.58.1480:FF:000002">
    <property type="entry name" value="Lon protease homolog, mitochondrial"/>
    <property type="match status" value="1"/>
</dbReference>
<dbReference type="PANTHER" id="PTHR43718:SF2">
    <property type="entry name" value="LON PROTEASE HOMOLOG, MITOCHONDRIAL"/>
    <property type="match status" value="1"/>
</dbReference>
<dbReference type="Gene3D" id="1.10.8.60">
    <property type="match status" value="1"/>
</dbReference>
<comment type="similarity">
    <text evidence="9 10">Belongs to the peptidase S16 family.</text>
</comment>
<gene>
    <name evidence="15" type="ORF">CHYS00102_LOCUS17278</name>
</gene>
<feature type="compositionally biased region" description="Acidic residues" evidence="12">
    <location>
        <begin position="91"/>
        <end position="107"/>
    </location>
</feature>
<dbReference type="SUPFAM" id="SSF88697">
    <property type="entry name" value="PUA domain-like"/>
    <property type="match status" value="1"/>
</dbReference>
<dbReference type="InterPro" id="IPR015947">
    <property type="entry name" value="PUA-like_sf"/>
</dbReference>
<protein>
    <recommendedName>
        <fullName evidence="11">Lon protease homolog</fullName>
        <ecNumber evidence="11">3.4.21.-</ecNumber>
    </recommendedName>
</protein>
<dbReference type="GO" id="GO:0004176">
    <property type="term" value="F:ATP-dependent peptidase activity"/>
    <property type="evidence" value="ECO:0007669"/>
    <property type="project" value="UniProtKB-UniRule"/>
</dbReference>
<comment type="catalytic activity">
    <reaction evidence="8">
        <text>Hydrolysis of proteins in presence of ATP.</text>
        <dbReference type="EC" id="3.4.21.53"/>
    </reaction>
</comment>
<dbReference type="InterPro" id="IPR008268">
    <property type="entry name" value="Peptidase_S16_AS"/>
</dbReference>
<dbReference type="InterPro" id="IPR027417">
    <property type="entry name" value="P-loop_NTPase"/>
</dbReference>
<dbReference type="PROSITE" id="PS51786">
    <property type="entry name" value="LON_PROTEOLYTIC"/>
    <property type="match status" value="1"/>
</dbReference>
<evidence type="ECO:0000256" key="10">
    <source>
        <dbReference type="RuleBase" id="RU000591"/>
    </source>
</evidence>
<dbReference type="FunFam" id="3.30.230.10:FF:000015">
    <property type="entry name" value="Lon protease homolog, mitochondrial"/>
    <property type="match status" value="1"/>
</dbReference>
<dbReference type="Pfam" id="PF00004">
    <property type="entry name" value="AAA"/>
    <property type="match status" value="1"/>
</dbReference>
<dbReference type="InterPro" id="IPR003111">
    <property type="entry name" value="Lon_prtase_N"/>
</dbReference>
<dbReference type="PRINTS" id="PR00830">
    <property type="entry name" value="ENDOLAPTASE"/>
</dbReference>
<dbReference type="InterPro" id="IPR027065">
    <property type="entry name" value="Lon_Prtase"/>
</dbReference>
<feature type="active site" evidence="9">
    <location>
        <position position="1006"/>
    </location>
</feature>
<keyword evidence="6 9" id="KW-0720">Serine protease</keyword>
<evidence type="ECO:0000256" key="11">
    <source>
        <dbReference type="RuleBase" id="RU000592"/>
    </source>
</evidence>
<evidence type="ECO:0000256" key="7">
    <source>
        <dbReference type="ARBA" id="ARBA00022840"/>
    </source>
</evidence>
<feature type="region of interest" description="Disordered" evidence="12">
    <location>
        <begin position="38"/>
        <end position="159"/>
    </location>
</feature>
<keyword evidence="7 10" id="KW-0067">ATP-binding</keyword>
<dbReference type="Pfam" id="PF22667">
    <property type="entry name" value="Lon_lid"/>
    <property type="match status" value="1"/>
</dbReference>
<dbReference type="GO" id="GO:0004252">
    <property type="term" value="F:serine-type endopeptidase activity"/>
    <property type="evidence" value="ECO:0007669"/>
    <property type="project" value="UniProtKB-UniRule"/>
</dbReference>
<keyword evidence="3 9" id="KW-0645">Protease</keyword>
<dbReference type="GO" id="GO:0006515">
    <property type="term" value="P:protein quality control for misfolded or incompletely synthesized proteins"/>
    <property type="evidence" value="ECO:0007669"/>
    <property type="project" value="TreeGrafter"/>
</dbReference>
<proteinExistence type="inferred from homology"/>
<feature type="region of interest" description="Disordered" evidence="12">
    <location>
        <begin position="739"/>
        <end position="775"/>
    </location>
</feature>
<dbReference type="Pfam" id="PF02190">
    <property type="entry name" value="LON_substr_bdg"/>
    <property type="match status" value="1"/>
</dbReference>
<dbReference type="Gene3D" id="2.30.130.40">
    <property type="entry name" value="LON domain-like"/>
    <property type="match status" value="1"/>
</dbReference>
<dbReference type="GO" id="GO:0007005">
    <property type="term" value="P:mitochondrion organization"/>
    <property type="evidence" value="ECO:0007669"/>
    <property type="project" value="TreeGrafter"/>
</dbReference>
<dbReference type="EMBL" id="HBFR01024083">
    <property type="protein sequence ID" value="CAD8890073.1"/>
    <property type="molecule type" value="Transcribed_RNA"/>
</dbReference>
<feature type="compositionally biased region" description="Acidic residues" evidence="12">
    <location>
        <begin position="742"/>
        <end position="764"/>
    </location>
</feature>
<organism evidence="15">
    <name type="scientific">Corethron hystrix</name>
    <dbReference type="NCBI Taxonomy" id="216773"/>
    <lineage>
        <taxon>Eukaryota</taxon>
        <taxon>Sar</taxon>
        <taxon>Stramenopiles</taxon>
        <taxon>Ochrophyta</taxon>
        <taxon>Bacillariophyta</taxon>
        <taxon>Coscinodiscophyceae</taxon>
        <taxon>Corethrophycidae</taxon>
        <taxon>Corethrales</taxon>
        <taxon>Corethraceae</taxon>
        <taxon>Corethron</taxon>
    </lineage>
</organism>
<feature type="compositionally biased region" description="Basic and acidic residues" evidence="12">
    <location>
        <begin position="77"/>
        <end position="90"/>
    </location>
</feature>
<dbReference type="SUPFAM" id="SSF52540">
    <property type="entry name" value="P-loop containing nucleoside triphosphate hydrolases"/>
    <property type="match status" value="1"/>
</dbReference>
<keyword evidence="4 10" id="KW-0547">Nucleotide-binding</keyword>
<evidence type="ECO:0000256" key="6">
    <source>
        <dbReference type="ARBA" id="ARBA00022825"/>
    </source>
</evidence>
<dbReference type="SMART" id="SM00382">
    <property type="entry name" value="AAA"/>
    <property type="match status" value="1"/>
</dbReference>
<dbReference type="InterPro" id="IPR008269">
    <property type="entry name" value="Lon_proteolytic"/>
</dbReference>
<feature type="domain" description="Lon proteolytic" evidence="13">
    <location>
        <begin position="866"/>
        <end position="1057"/>
    </location>
</feature>
<dbReference type="AlphaFoldDB" id="A0A7S1BLA2"/>
<evidence type="ECO:0000256" key="4">
    <source>
        <dbReference type="ARBA" id="ARBA00022741"/>
    </source>
</evidence>
<dbReference type="InterPro" id="IPR054594">
    <property type="entry name" value="Lon_lid"/>
</dbReference>
<dbReference type="EC" id="3.4.21.-" evidence="11"/>
<reference evidence="15" key="1">
    <citation type="submission" date="2021-01" db="EMBL/GenBank/DDBJ databases">
        <authorList>
            <person name="Corre E."/>
            <person name="Pelletier E."/>
            <person name="Niang G."/>
            <person name="Scheremetjew M."/>
            <person name="Finn R."/>
            <person name="Kale V."/>
            <person name="Holt S."/>
            <person name="Cochrane G."/>
            <person name="Meng A."/>
            <person name="Brown T."/>
            <person name="Cohen L."/>
        </authorList>
    </citation>
    <scope>NUCLEOTIDE SEQUENCE</scope>
    <source>
        <strain evidence="15">308</strain>
    </source>
</reference>
<dbReference type="Gene3D" id="1.20.58.1480">
    <property type="match status" value="1"/>
</dbReference>